<dbReference type="STRING" id="1742973.COMA2_20353"/>
<feature type="transmembrane region" description="Helical" evidence="1">
    <location>
        <begin position="56"/>
        <end position="87"/>
    </location>
</feature>
<gene>
    <name evidence="3" type="ORF">COMA2_20353</name>
</gene>
<feature type="transmembrane region" description="Helical" evidence="1">
    <location>
        <begin position="119"/>
        <end position="138"/>
    </location>
</feature>
<dbReference type="AlphaFoldDB" id="A0A0S4LI30"/>
<evidence type="ECO:0000256" key="1">
    <source>
        <dbReference type="SAM" id="Phobius"/>
    </source>
</evidence>
<dbReference type="InterPro" id="IPR058581">
    <property type="entry name" value="TM_HPP"/>
</dbReference>
<sequence length="151" mass="15849">MTNDAPKAQLLVCAGLLGGVMLMAEVSGVSAMIAPFSATCALLALLPNAPFSQARTLVISHAICISLGALGSFIAAPVLVVALLVGWMAIIGMAWTRMLHAPAVAHTIILVFGKQPPDRYIIASMATVLVCAAFAWMWSRRRSGEMVQSKA</sequence>
<keyword evidence="4" id="KW-1185">Reference proteome</keyword>
<dbReference type="Pfam" id="PF04982">
    <property type="entry name" value="TM_HPP"/>
    <property type="match status" value="1"/>
</dbReference>
<proteinExistence type="predicted"/>
<keyword evidence="1" id="KW-0472">Membrane</keyword>
<protein>
    <recommendedName>
        <fullName evidence="2">HPP transmembrane region domain-containing protein</fullName>
    </recommendedName>
</protein>
<keyword evidence="1" id="KW-1133">Transmembrane helix</keyword>
<keyword evidence="1" id="KW-0812">Transmembrane</keyword>
<evidence type="ECO:0000313" key="3">
    <source>
        <dbReference type="EMBL" id="CUS35606.1"/>
    </source>
</evidence>
<organism evidence="3 4">
    <name type="scientific">Candidatus Nitrospira nitrificans</name>
    <dbReference type="NCBI Taxonomy" id="1742973"/>
    <lineage>
        <taxon>Bacteria</taxon>
        <taxon>Pseudomonadati</taxon>
        <taxon>Nitrospirota</taxon>
        <taxon>Nitrospiria</taxon>
        <taxon>Nitrospirales</taxon>
        <taxon>Nitrospiraceae</taxon>
        <taxon>Nitrospira</taxon>
    </lineage>
</organism>
<reference evidence="4" key="1">
    <citation type="submission" date="2015-10" db="EMBL/GenBank/DDBJ databases">
        <authorList>
            <person name="Luecker S."/>
            <person name="Luecker S."/>
        </authorList>
    </citation>
    <scope>NUCLEOTIDE SEQUENCE [LARGE SCALE GENOMIC DNA]</scope>
</reference>
<evidence type="ECO:0000313" key="4">
    <source>
        <dbReference type="Proteomes" id="UP000198736"/>
    </source>
</evidence>
<evidence type="ECO:0000259" key="2">
    <source>
        <dbReference type="Pfam" id="PF04982"/>
    </source>
</evidence>
<name>A0A0S4LI30_9BACT</name>
<feature type="domain" description="HPP transmembrane region" evidence="2">
    <location>
        <begin position="11"/>
        <end position="141"/>
    </location>
</feature>
<dbReference type="Proteomes" id="UP000198736">
    <property type="component" value="Unassembled WGS sequence"/>
</dbReference>
<dbReference type="EMBL" id="CZPZ01000012">
    <property type="protein sequence ID" value="CUS35606.1"/>
    <property type="molecule type" value="Genomic_DNA"/>
</dbReference>
<accession>A0A0S4LI30</accession>